<name>A0A3A8QB22_9BACT</name>
<sequence length="109" mass="11058">MSMNKLRGLVMFAALGFGALTGCGGVEDAAAPEMDSVEQGLKYCQDNSQCPSGQGCINSACRPVADDAIPCGKWDPATGSFPSTTYCNSSQICCLNTGTCANSSAGCGI</sequence>
<dbReference type="AlphaFoldDB" id="A0A3A8QB22"/>
<accession>A0A3A8QB22</accession>
<feature type="signal peptide" evidence="1">
    <location>
        <begin position="1"/>
        <end position="24"/>
    </location>
</feature>
<comment type="caution">
    <text evidence="2">The sequence shown here is derived from an EMBL/GenBank/DDBJ whole genome shotgun (WGS) entry which is preliminary data.</text>
</comment>
<dbReference type="RefSeq" id="WP_120557543.1">
    <property type="nucleotide sequence ID" value="NZ_RAWK01000141.1"/>
</dbReference>
<reference evidence="3" key="1">
    <citation type="submission" date="2018-09" db="EMBL/GenBank/DDBJ databases">
        <authorList>
            <person name="Livingstone P.G."/>
            <person name="Whitworth D.E."/>
        </authorList>
    </citation>
    <scope>NUCLEOTIDE SEQUENCE [LARGE SCALE GENOMIC DNA]</scope>
    <source>
        <strain evidence="3">AB050A</strain>
    </source>
</reference>
<evidence type="ECO:0008006" key="4">
    <source>
        <dbReference type="Google" id="ProtNLM"/>
    </source>
</evidence>
<dbReference type="EMBL" id="RAWK01000141">
    <property type="protein sequence ID" value="RKH61942.1"/>
    <property type="molecule type" value="Genomic_DNA"/>
</dbReference>
<feature type="chain" id="PRO_5017400264" description="Dickkopf N-terminal cysteine-rich domain-containing protein" evidence="1">
    <location>
        <begin position="25"/>
        <end position="109"/>
    </location>
</feature>
<evidence type="ECO:0000313" key="3">
    <source>
        <dbReference type="Proteomes" id="UP000267003"/>
    </source>
</evidence>
<dbReference type="OrthoDB" id="5518328at2"/>
<evidence type="ECO:0000256" key="1">
    <source>
        <dbReference type="SAM" id="SignalP"/>
    </source>
</evidence>
<dbReference type="Proteomes" id="UP000267003">
    <property type="component" value="Unassembled WGS sequence"/>
</dbReference>
<proteinExistence type="predicted"/>
<evidence type="ECO:0000313" key="2">
    <source>
        <dbReference type="EMBL" id="RKH61942.1"/>
    </source>
</evidence>
<protein>
    <recommendedName>
        <fullName evidence="4">Dickkopf N-terminal cysteine-rich domain-containing protein</fullName>
    </recommendedName>
</protein>
<organism evidence="2 3">
    <name type="scientific">Corallococcus aberystwythensis</name>
    <dbReference type="NCBI Taxonomy" id="2316722"/>
    <lineage>
        <taxon>Bacteria</taxon>
        <taxon>Pseudomonadati</taxon>
        <taxon>Myxococcota</taxon>
        <taxon>Myxococcia</taxon>
        <taxon>Myxococcales</taxon>
        <taxon>Cystobacterineae</taxon>
        <taxon>Myxococcaceae</taxon>
        <taxon>Corallococcus</taxon>
    </lineage>
</organism>
<keyword evidence="3" id="KW-1185">Reference proteome</keyword>
<keyword evidence="1" id="KW-0732">Signal</keyword>
<dbReference type="PROSITE" id="PS51257">
    <property type="entry name" value="PROKAR_LIPOPROTEIN"/>
    <property type="match status" value="1"/>
</dbReference>
<gene>
    <name evidence="2" type="ORF">D7W81_22980</name>
</gene>